<dbReference type="SMR" id="Q4DMD9"/>
<dbReference type="PANTHER" id="PTHR10159:SF511">
    <property type="entry name" value="DUAL SPECIFICITY PROTEIN PHOSPHATASE 1"/>
    <property type="match status" value="1"/>
</dbReference>
<comment type="similarity">
    <text evidence="1">Belongs to the protein-tyrosine phosphatase family. Non-receptor class dual specificity subfamily.</text>
</comment>
<dbReference type="InterPro" id="IPR032675">
    <property type="entry name" value="LRR_dom_sf"/>
</dbReference>
<dbReference type="SUPFAM" id="SSF52799">
    <property type="entry name" value="(Phosphotyrosine protein) phosphatases II"/>
    <property type="match status" value="1"/>
</dbReference>
<dbReference type="eggNOG" id="KOG1717">
    <property type="taxonomic scope" value="Eukaryota"/>
</dbReference>
<dbReference type="Proteomes" id="UP000002296">
    <property type="component" value="Unassembled WGS sequence"/>
</dbReference>
<evidence type="ECO:0000313" key="10">
    <source>
        <dbReference type="Proteomes" id="UP000002296"/>
    </source>
</evidence>
<keyword evidence="3" id="KW-0433">Leucine-rich repeat</keyword>
<evidence type="ECO:0000259" key="7">
    <source>
        <dbReference type="PROSITE" id="PS50054"/>
    </source>
</evidence>
<dbReference type="GO" id="GO:0043409">
    <property type="term" value="P:negative regulation of MAPK cascade"/>
    <property type="evidence" value="ECO:0007669"/>
    <property type="project" value="TreeGrafter"/>
</dbReference>
<keyword evidence="5" id="KW-0378">Hydrolase</keyword>
<keyword evidence="4" id="KW-0677">Repeat</keyword>
<dbReference type="PROSITE" id="PS50054">
    <property type="entry name" value="TYR_PHOSPHATASE_DUAL"/>
    <property type="match status" value="1"/>
</dbReference>
<dbReference type="Pfam" id="PF13855">
    <property type="entry name" value="LRR_8"/>
    <property type="match status" value="1"/>
</dbReference>
<dbReference type="SMART" id="SM00369">
    <property type="entry name" value="LRR_TYP"/>
    <property type="match status" value="3"/>
</dbReference>
<dbReference type="PANTHER" id="PTHR10159">
    <property type="entry name" value="DUAL SPECIFICITY PROTEIN PHOSPHATASE"/>
    <property type="match status" value="1"/>
</dbReference>
<evidence type="ECO:0000256" key="5">
    <source>
        <dbReference type="ARBA" id="ARBA00022801"/>
    </source>
</evidence>
<evidence type="ECO:0000256" key="1">
    <source>
        <dbReference type="ARBA" id="ARBA00008601"/>
    </source>
</evidence>
<dbReference type="EMBL" id="AAHK01000332">
    <property type="protein sequence ID" value="EAN93691.1"/>
    <property type="molecule type" value="Genomic_DNA"/>
</dbReference>
<dbReference type="RefSeq" id="XP_815542.1">
    <property type="nucleotide sequence ID" value="XM_810449.1"/>
</dbReference>
<proteinExistence type="inferred from homology"/>
<accession>Q4DMD9</accession>
<dbReference type="KEGG" id="tcr:506779.110"/>
<keyword evidence="6" id="KW-0904">Protein phosphatase</keyword>
<evidence type="ECO:0000256" key="4">
    <source>
        <dbReference type="ARBA" id="ARBA00022737"/>
    </source>
</evidence>
<dbReference type="SUPFAM" id="SSF52058">
    <property type="entry name" value="L domain-like"/>
    <property type="match status" value="1"/>
</dbReference>
<dbReference type="PROSITE" id="PS50056">
    <property type="entry name" value="TYR_PHOSPHATASE_2"/>
    <property type="match status" value="1"/>
</dbReference>
<dbReference type="InterPro" id="IPR029021">
    <property type="entry name" value="Prot-tyrosine_phosphatase-like"/>
</dbReference>
<dbReference type="PaxDb" id="353153-Q4DMD9"/>
<comment type="caution">
    <text evidence="9">The sequence shown here is derived from an EMBL/GenBank/DDBJ whole genome shotgun (WGS) entry which is preliminary data.</text>
</comment>
<evidence type="ECO:0000259" key="8">
    <source>
        <dbReference type="PROSITE" id="PS50056"/>
    </source>
</evidence>
<dbReference type="GeneID" id="3547287"/>
<evidence type="ECO:0000256" key="6">
    <source>
        <dbReference type="ARBA" id="ARBA00022912"/>
    </source>
</evidence>
<gene>
    <name evidence="9" type="ORF">Tc00.1047053506779.110</name>
</gene>
<keyword evidence="10" id="KW-1185">Reference proteome</keyword>
<dbReference type="Gene3D" id="3.80.10.10">
    <property type="entry name" value="Ribonuclease Inhibitor"/>
    <property type="match status" value="1"/>
</dbReference>
<dbReference type="PROSITE" id="PS51450">
    <property type="entry name" value="LRR"/>
    <property type="match status" value="1"/>
</dbReference>
<feature type="domain" description="Tyrosine-protein phosphatase" evidence="7">
    <location>
        <begin position="324"/>
        <end position="465"/>
    </location>
</feature>
<organism evidence="9 10">
    <name type="scientific">Trypanosoma cruzi (strain CL Brener)</name>
    <dbReference type="NCBI Taxonomy" id="353153"/>
    <lineage>
        <taxon>Eukaryota</taxon>
        <taxon>Discoba</taxon>
        <taxon>Euglenozoa</taxon>
        <taxon>Kinetoplastea</taxon>
        <taxon>Metakinetoplastina</taxon>
        <taxon>Trypanosomatida</taxon>
        <taxon>Trypanosomatidae</taxon>
        <taxon>Trypanosoma</taxon>
        <taxon>Schizotrypanum</taxon>
    </lineage>
</organism>
<sequence>MGEGRTAVVADVSLPFLLHTPFFFSFFFPVCRPFSTASASIGQTASRGGRPGKRGREMDKFDFLLSMRSPEFLRVDCDSDVSSFRSSSSSSPRAPPLKTRKILPPAYDEVECDLAEELQSCVHSGECNLSQLQLLQVPTNLPLDLLVTLVLSDNKLTELPGEMFLGEKCRHLVRFDANSNQLKTVPKSLFELPNLEVLLLDHNDIATLPFDAVGQEGRTFLPALNYVGLEFNELQKFPTEFFTHCPLLNKVLLGQNEGMLEEPVPSDRLFQSAIAQRHKKNKKGGGDSRVILKVDNRPRFVRQMEEEDWRTALPWLEVVLHKIYPDKVLGFMYLGSLRTAQTRTVYRDLNIDYILTIARDLDVRVDPGMKHLVLPVEDIPGENILLLFEKAFVFIDKARKENKGILLHCFAGLSRSVTVAAAYIMRRYNVTRDEALDIIREARPAAQPNPGFMNMLLEYEKSLRGGKRDALVGEV</sequence>
<dbReference type="InterPro" id="IPR020422">
    <property type="entry name" value="TYR_PHOSPHATASE_DUAL_dom"/>
</dbReference>
<dbReference type="CDD" id="cd14498">
    <property type="entry name" value="DSP"/>
    <property type="match status" value="1"/>
</dbReference>
<dbReference type="GO" id="GO:0017017">
    <property type="term" value="F:MAP kinase tyrosine/serine/threonine phosphatase activity"/>
    <property type="evidence" value="ECO:0007669"/>
    <property type="project" value="TreeGrafter"/>
</dbReference>
<evidence type="ECO:0000256" key="3">
    <source>
        <dbReference type="ARBA" id="ARBA00022614"/>
    </source>
</evidence>
<name>Q4DMD9_TRYCC</name>
<dbReference type="InParanoid" id="Q4DMD9"/>
<dbReference type="GO" id="GO:0033550">
    <property type="term" value="F:MAP kinase tyrosine phosphatase activity"/>
    <property type="evidence" value="ECO:0007669"/>
    <property type="project" value="TreeGrafter"/>
</dbReference>
<dbReference type="InterPro" id="IPR000387">
    <property type="entry name" value="Tyr_Pase_dom"/>
</dbReference>
<evidence type="ECO:0000313" key="9">
    <source>
        <dbReference type="EMBL" id="EAN93691.1"/>
    </source>
</evidence>
<dbReference type="Pfam" id="PF00782">
    <property type="entry name" value="DSPc"/>
    <property type="match status" value="1"/>
</dbReference>
<dbReference type="EC" id="3.1.3.48" evidence="2"/>
<dbReference type="InterPro" id="IPR000340">
    <property type="entry name" value="Dual-sp_phosphatase_cat-dom"/>
</dbReference>
<protein>
    <recommendedName>
        <fullName evidence="2">protein-tyrosine-phosphatase</fullName>
        <ecNumber evidence="2">3.1.3.48</ecNumber>
    </recommendedName>
</protein>
<dbReference type="STRING" id="353153.Q4DMD9"/>
<dbReference type="GO" id="GO:0008330">
    <property type="term" value="F:protein tyrosine/threonine phosphatase activity"/>
    <property type="evidence" value="ECO:0007669"/>
    <property type="project" value="TreeGrafter"/>
</dbReference>
<dbReference type="AlphaFoldDB" id="Q4DMD9"/>
<dbReference type="InterPro" id="IPR001611">
    <property type="entry name" value="Leu-rich_rpt"/>
</dbReference>
<dbReference type="SMART" id="SM00195">
    <property type="entry name" value="DSPc"/>
    <property type="match status" value="1"/>
</dbReference>
<evidence type="ECO:0000256" key="2">
    <source>
        <dbReference type="ARBA" id="ARBA00013064"/>
    </source>
</evidence>
<dbReference type="GO" id="GO:0005737">
    <property type="term" value="C:cytoplasm"/>
    <property type="evidence" value="ECO:0007669"/>
    <property type="project" value="TreeGrafter"/>
</dbReference>
<dbReference type="InterPro" id="IPR003591">
    <property type="entry name" value="Leu-rich_rpt_typical-subtyp"/>
</dbReference>
<dbReference type="Gene3D" id="3.90.190.10">
    <property type="entry name" value="Protein tyrosine phosphatase superfamily"/>
    <property type="match status" value="1"/>
</dbReference>
<feature type="domain" description="Tyrosine specific protein phosphatases" evidence="8">
    <location>
        <begin position="386"/>
        <end position="444"/>
    </location>
</feature>
<dbReference type="OMA" id="FRFIDEA"/>
<reference evidence="9 10" key="1">
    <citation type="journal article" date="2005" name="Science">
        <title>The genome sequence of Trypanosoma cruzi, etiologic agent of Chagas disease.</title>
        <authorList>
            <person name="El-Sayed N.M."/>
            <person name="Myler P.J."/>
            <person name="Bartholomeu D.C."/>
            <person name="Nilsson D."/>
            <person name="Aggarwal G."/>
            <person name="Tran A.N."/>
            <person name="Ghedin E."/>
            <person name="Worthey E.A."/>
            <person name="Delcher A.L."/>
            <person name="Blandin G."/>
            <person name="Westenberger S.J."/>
            <person name="Caler E."/>
            <person name="Cerqueira G.C."/>
            <person name="Branche C."/>
            <person name="Haas B."/>
            <person name="Anupama A."/>
            <person name="Arner E."/>
            <person name="Aslund L."/>
            <person name="Attipoe P."/>
            <person name="Bontempi E."/>
            <person name="Bringaud F."/>
            <person name="Burton P."/>
            <person name="Cadag E."/>
            <person name="Campbell D.A."/>
            <person name="Carrington M."/>
            <person name="Crabtree J."/>
            <person name="Darban H."/>
            <person name="da Silveira J.F."/>
            <person name="de Jong P."/>
            <person name="Edwards K."/>
            <person name="Englund P.T."/>
            <person name="Fazelina G."/>
            <person name="Feldblyum T."/>
            <person name="Ferella M."/>
            <person name="Frasch A.C."/>
            <person name="Gull K."/>
            <person name="Horn D."/>
            <person name="Hou L."/>
            <person name="Huang Y."/>
            <person name="Kindlund E."/>
            <person name="Klingbeil M."/>
            <person name="Kluge S."/>
            <person name="Koo H."/>
            <person name="Lacerda D."/>
            <person name="Levin M.J."/>
            <person name="Lorenzi H."/>
            <person name="Louie T."/>
            <person name="Machado C.R."/>
            <person name="McCulloch R."/>
            <person name="McKenna A."/>
            <person name="Mizuno Y."/>
            <person name="Mottram J.C."/>
            <person name="Nelson S."/>
            <person name="Ochaya S."/>
            <person name="Osoegawa K."/>
            <person name="Pai G."/>
            <person name="Parsons M."/>
            <person name="Pentony M."/>
            <person name="Pettersson U."/>
            <person name="Pop M."/>
            <person name="Ramirez J.L."/>
            <person name="Rinta J."/>
            <person name="Robertson L."/>
            <person name="Salzberg S.L."/>
            <person name="Sanchez D.O."/>
            <person name="Seyler A."/>
            <person name="Sharma R."/>
            <person name="Shetty J."/>
            <person name="Simpson A.J."/>
            <person name="Sisk E."/>
            <person name="Tammi M.T."/>
            <person name="Tarleton R."/>
            <person name="Teixeira S."/>
            <person name="Van Aken S."/>
            <person name="Vogt C."/>
            <person name="Ward P.N."/>
            <person name="Wickstead B."/>
            <person name="Wortman J."/>
            <person name="White O."/>
            <person name="Fraser C.M."/>
            <person name="Stuart K.D."/>
            <person name="Andersson B."/>
        </authorList>
    </citation>
    <scope>NUCLEOTIDE SEQUENCE [LARGE SCALE GENOMIC DNA]</scope>
    <source>
        <strain evidence="9 10">CL Brener</strain>
    </source>
</reference>